<dbReference type="GO" id="GO:0016787">
    <property type="term" value="F:hydrolase activity"/>
    <property type="evidence" value="ECO:0007669"/>
    <property type="project" value="UniProtKB-KW"/>
</dbReference>
<dbReference type="Proteomes" id="UP000193642">
    <property type="component" value="Unassembled WGS sequence"/>
</dbReference>
<feature type="domain" description="Alpha/beta hydrolase fold-3" evidence="3">
    <location>
        <begin position="113"/>
        <end position="325"/>
    </location>
</feature>
<dbReference type="SUPFAM" id="SSF53474">
    <property type="entry name" value="alpha/beta-Hydrolases"/>
    <property type="match status" value="1"/>
</dbReference>
<reference evidence="4 5" key="1">
    <citation type="submission" date="2016-07" db="EMBL/GenBank/DDBJ databases">
        <title>Pervasive Adenine N6-methylation of Active Genes in Fungi.</title>
        <authorList>
            <consortium name="DOE Joint Genome Institute"/>
            <person name="Mondo S.J."/>
            <person name="Dannebaum R.O."/>
            <person name="Kuo R.C."/>
            <person name="Labutti K."/>
            <person name="Haridas S."/>
            <person name="Kuo A."/>
            <person name="Salamov A."/>
            <person name="Ahrendt S.R."/>
            <person name="Lipzen A."/>
            <person name="Sullivan W."/>
            <person name="Andreopoulos W.B."/>
            <person name="Clum A."/>
            <person name="Lindquist E."/>
            <person name="Daum C."/>
            <person name="Ramamoorthy G.K."/>
            <person name="Gryganskyi A."/>
            <person name="Culley D."/>
            <person name="Magnuson J.K."/>
            <person name="James T.Y."/>
            <person name="O'Malley M.A."/>
            <person name="Stajich J.E."/>
            <person name="Spatafora J.W."/>
            <person name="Visel A."/>
            <person name="Grigoriev I.V."/>
        </authorList>
    </citation>
    <scope>NUCLEOTIDE SEQUENCE [LARGE SCALE GENOMIC DNA]</scope>
    <source>
        <strain evidence="4 5">JEL800</strain>
    </source>
</reference>
<dbReference type="EMBL" id="MCGO01000018">
    <property type="protein sequence ID" value="ORY45903.1"/>
    <property type="molecule type" value="Genomic_DNA"/>
</dbReference>
<keyword evidence="2" id="KW-0378">Hydrolase</keyword>
<comment type="caution">
    <text evidence="4">The sequence shown here is derived from an EMBL/GenBank/DDBJ whole genome shotgun (WGS) entry which is preliminary data.</text>
</comment>
<organism evidence="4 5">
    <name type="scientific">Rhizoclosmatium globosum</name>
    <dbReference type="NCBI Taxonomy" id="329046"/>
    <lineage>
        <taxon>Eukaryota</taxon>
        <taxon>Fungi</taxon>
        <taxon>Fungi incertae sedis</taxon>
        <taxon>Chytridiomycota</taxon>
        <taxon>Chytridiomycota incertae sedis</taxon>
        <taxon>Chytridiomycetes</taxon>
        <taxon>Chytridiales</taxon>
        <taxon>Chytriomycetaceae</taxon>
        <taxon>Rhizoclosmatium</taxon>
    </lineage>
</organism>
<comment type="similarity">
    <text evidence="1">Belongs to the 'GDXG' lipolytic enzyme family.</text>
</comment>
<dbReference type="Pfam" id="PF07859">
    <property type="entry name" value="Abhydrolase_3"/>
    <property type="match status" value="1"/>
</dbReference>
<gene>
    <name evidence="4" type="ORF">BCR33DRAFT_154810</name>
</gene>
<dbReference type="InterPro" id="IPR050300">
    <property type="entry name" value="GDXG_lipolytic_enzyme"/>
</dbReference>
<keyword evidence="5" id="KW-1185">Reference proteome</keyword>
<dbReference type="InterPro" id="IPR013094">
    <property type="entry name" value="AB_hydrolase_3"/>
</dbReference>
<dbReference type="Gene3D" id="3.40.50.1820">
    <property type="entry name" value="alpha/beta hydrolase"/>
    <property type="match status" value="1"/>
</dbReference>
<dbReference type="PROSITE" id="PS01173">
    <property type="entry name" value="LIPASE_GDXG_HIS"/>
    <property type="match status" value="1"/>
</dbReference>
<dbReference type="AlphaFoldDB" id="A0A1Y2CFR3"/>
<dbReference type="InterPro" id="IPR002168">
    <property type="entry name" value="Lipase_GDXG_HIS_AS"/>
</dbReference>
<evidence type="ECO:0000259" key="3">
    <source>
        <dbReference type="Pfam" id="PF07859"/>
    </source>
</evidence>
<protein>
    <recommendedName>
        <fullName evidence="3">Alpha/beta hydrolase fold-3 domain-containing protein</fullName>
    </recommendedName>
</protein>
<dbReference type="PANTHER" id="PTHR48081">
    <property type="entry name" value="AB HYDROLASE SUPERFAMILY PROTEIN C4A8.06C"/>
    <property type="match status" value="1"/>
</dbReference>
<evidence type="ECO:0000313" key="4">
    <source>
        <dbReference type="EMBL" id="ORY45903.1"/>
    </source>
</evidence>
<evidence type="ECO:0000256" key="1">
    <source>
        <dbReference type="ARBA" id="ARBA00010515"/>
    </source>
</evidence>
<dbReference type="OrthoDB" id="408631at2759"/>
<evidence type="ECO:0000313" key="5">
    <source>
        <dbReference type="Proteomes" id="UP000193642"/>
    </source>
</evidence>
<sequence length="438" mass="48419">MVEEEPHPTWDTKTSIAINSIRVLNALTAESQVNLKRIRRVRSYVTLPTNRNVRITKTALKRRDDIVLEHMGSDDATGLVKAEWVEYVPDASFFAPASPHSVKDESSNTDPAVLYLHGGGYALCSRKTHRGLTWKVAKHAKSRVLAIDYRLAPEHVFPLALHDAISAYSFLLSNGRPASKIIICGDSAGGGLALALTLWLRDNGPSHNLPLPAGVILMSPWLDLSHSLPSFKNGKFDLLREKVIDSTVITETRSHFYISDNSFLKHPLVSPLFAQENLLAPLPPLLIQVGDAERLRDESIVFATSQFSQSPIRLEIYEGMVHVFQMLASFIKVADRAMERLGSFAQEAIARQEQQDSCGLAEFERRVEWISNDAKHDFPVRSMTSAEVTELLEGSSGQVAEEVSSVMAEVTTSGDSAESEVEFLGSCDEGPMVPMPER</sequence>
<dbReference type="InterPro" id="IPR029058">
    <property type="entry name" value="AB_hydrolase_fold"/>
</dbReference>
<evidence type="ECO:0000256" key="2">
    <source>
        <dbReference type="ARBA" id="ARBA00022801"/>
    </source>
</evidence>
<dbReference type="STRING" id="329046.A0A1Y2CFR3"/>
<accession>A0A1Y2CFR3</accession>
<dbReference type="PANTHER" id="PTHR48081:SF8">
    <property type="entry name" value="ALPHA_BETA HYDROLASE FOLD-3 DOMAIN-CONTAINING PROTEIN-RELATED"/>
    <property type="match status" value="1"/>
</dbReference>
<name>A0A1Y2CFR3_9FUNG</name>
<proteinExistence type="inferred from homology"/>